<dbReference type="InterPro" id="IPR053865">
    <property type="entry name" value="DUF6934"/>
</dbReference>
<reference evidence="1" key="1">
    <citation type="submission" date="2024-06" db="EMBL/GenBank/DDBJ databases">
        <title>Sequencing and assembly of the genome of Dyadobacter sp. strain 676, a symbiont of Cyamopsis tetragonoloba.</title>
        <authorList>
            <person name="Guro P."/>
            <person name="Sazanova A."/>
            <person name="Kuznetsova I."/>
            <person name="Belimov A."/>
            <person name="Safronova V."/>
        </authorList>
    </citation>
    <scope>NUCLEOTIDE SEQUENCE</scope>
    <source>
        <strain evidence="1">676</strain>
    </source>
</reference>
<gene>
    <name evidence="1" type="ORF">ABV298_26930</name>
</gene>
<dbReference type="EMBL" id="CP159289">
    <property type="protein sequence ID" value="XCH23910.1"/>
    <property type="molecule type" value="Genomic_DNA"/>
</dbReference>
<accession>A0AAU8FH42</accession>
<organism evidence="1">
    <name type="scientific">Dyadobacter sp. 676</name>
    <dbReference type="NCBI Taxonomy" id="3088362"/>
    <lineage>
        <taxon>Bacteria</taxon>
        <taxon>Pseudomonadati</taxon>
        <taxon>Bacteroidota</taxon>
        <taxon>Cytophagia</taxon>
        <taxon>Cytophagales</taxon>
        <taxon>Spirosomataceae</taxon>
        <taxon>Dyadobacter</taxon>
    </lineage>
</organism>
<name>A0AAU8FH42_9BACT</name>
<evidence type="ECO:0000313" key="1">
    <source>
        <dbReference type="EMBL" id="XCH23910.1"/>
    </source>
</evidence>
<proteinExistence type="predicted"/>
<dbReference type="Pfam" id="PF22028">
    <property type="entry name" value="DUF6934"/>
    <property type="match status" value="1"/>
</dbReference>
<dbReference type="AlphaFoldDB" id="A0AAU8FH42"/>
<dbReference type="RefSeq" id="WP_353719234.1">
    <property type="nucleotide sequence ID" value="NZ_CP159289.1"/>
</dbReference>
<protein>
    <submittedName>
        <fullName evidence="1">Uncharacterized protein</fullName>
    </submittedName>
</protein>
<sequence>MKQPKYRYTTGTNSYVYKFISVGPKGKIKKIVIYSKTSSKDVYNLAFGDYVECDDDLDDLSVSNNRDTQKVLATVASTLFYFLRKHPAAWVFAKGSSEARTRLYRMGISANIKKVSVEFTILGYHETEGWENFVSGRAYESFMITKKLKPVYNEKS</sequence>